<name>A0A7V2T0H7_LEUMU</name>
<gene>
    <name evidence="1" type="ORF">ENJ51_08880</name>
</gene>
<dbReference type="EMBL" id="DRMS01000332">
    <property type="protein sequence ID" value="HFC92910.1"/>
    <property type="molecule type" value="Genomic_DNA"/>
</dbReference>
<reference evidence="1" key="1">
    <citation type="journal article" date="2020" name="mSystems">
        <title>Genome- and Community-Level Interaction Insights into Carbon Utilization and Element Cycling Functions of Hydrothermarchaeota in Hydrothermal Sediment.</title>
        <authorList>
            <person name="Zhou Z."/>
            <person name="Liu Y."/>
            <person name="Xu W."/>
            <person name="Pan J."/>
            <person name="Luo Z.H."/>
            <person name="Li M."/>
        </authorList>
    </citation>
    <scope>NUCLEOTIDE SEQUENCE [LARGE SCALE GENOMIC DNA]</scope>
    <source>
        <strain evidence="1">HyVt-493</strain>
    </source>
</reference>
<evidence type="ECO:0000313" key="1">
    <source>
        <dbReference type="EMBL" id="HFC92910.1"/>
    </source>
</evidence>
<organism evidence="1">
    <name type="scientific">Leucothrix mucor</name>
    <dbReference type="NCBI Taxonomy" id="45248"/>
    <lineage>
        <taxon>Bacteria</taxon>
        <taxon>Pseudomonadati</taxon>
        <taxon>Pseudomonadota</taxon>
        <taxon>Gammaproteobacteria</taxon>
        <taxon>Thiotrichales</taxon>
        <taxon>Thiotrichaceae</taxon>
        <taxon>Leucothrix</taxon>
    </lineage>
</organism>
<proteinExistence type="predicted"/>
<dbReference type="Proteomes" id="UP000885750">
    <property type="component" value="Unassembled WGS sequence"/>
</dbReference>
<protein>
    <submittedName>
        <fullName evidence="1">DUF1800 domain-containing protein</fullName>
    </submittedName>
</protein>
<accession>A0A7V2T0H7</accession>
<sequence length="431" mass="48832">MHRLNLSDTRHLVSRTALGQEWAGVKALEGKTRAEAVSILLHPEKPHTPSMPATANWGKLNQMRSKNGYGKHNALMQMNRDNKRMKAWMVKHLLSTRTPVNERMTLFWGNHFTSSLEGVGHPRLIYKQNKFLRDNAMGSFASMLKGIIKDPAMMVYLDGNKNVKGGVNENFARELLELFTLGRGHAYKEPDIRAAASAFSGWGADLPRGTFKFDASKHDNKPVTFLGVRNITNGDQIVDVLLRQHRTAEFIAEKVWREFVSDNYHDRRYTQRWAKVFRSSKYSIKALMTEVLNSDAFWDPRYRGNMIKSPIDLVIGTLRTLPFAKLPYAELAHTLELLGQDPLNPPTVKGWAGGKNWIDTQTMLVRTSFLNKITRYSGSTNMHLSRKLPKTTGGNVVNWLSPVTPVLPLPTTSGKLRLVRALVLDPTYQLK</sequence>
<dbReference type="InterPro" id="IPR014917">
    <property type="entry name" value="DUF1800"/>
</dbReference>
<comment type="caution">
    <text evidence="1">The sequence shown here is derived from an EMBL/GenBank/DDBJ whole genome shotgun (WGS) entry which is preliminary data.</text>
</comment>
<dbReference type="Pfam" id="PF08811">
    <property type="entry name" value="DUF1800"/>
    <property type="match status" value="1"/>
</dbReference>
<dbReference type="AlphaFoldDB" id="A0A7V2T0H7"/>